<name>A0ABX2TJR8_9PROT</name>
<dbReference type="Gene3D" id="3.40.1490.10">
    <property type="entry name" value="Bit1"/>
    <property type="match status" value="1"/>
</dbReference>
<protein>
    <submittedName>
        <fullName evidence="1">DUF2000 family protein</fullName>
    </submittedName>
</protein>
<organism evidence="1 2">
    <name type="scientific">Azospirillum oleiclasticum</name>
    <dbReference type="NCBI Taxonomy" id="2735135"/>
    <lineage>
        <taxon>Bacteria</taxon>
        <taxon>Pseudomonadati</taxon>
        <taxon>Pseudomonadota</taxon>
        <taxon>Alphaproteobacteria</taxon>
        <taxon>Rhodospirillales</taxon>
        <taxon>Azospirillaceae</taxon>
        <taxon>Azospirillum</taxon>
    </lineage>
</organism>
<comment type="caution">
    <text evidence="1">The sequence shown here is derived from an EMBL/GenBank/DDBJ whole genome shotgun (WGS) entry which is preliminary data.</text>
</comment>
<proteinExistence type="predicted"/>
<dbReference type="Proteomes" id="UP000584642">
    <property type="component" value="Unassembled WGS sequence"/>
</dbReference>
<dbReference type="EMBL" id="JABFDB010000040">
    <property type="protein sequence ID" value="NYZ24481.1"/>
    <property type="molecule type" value="Genomic_DNA"/>
</dbReference>
<dbReference type="RefSeq" id="WP_180286253.1">
    <property type="nucleotide sequence ID" value="NZ_JABFDB010000040.1"/>
</dbReference>
<dbReference type="SUPFAM" id="SSF102462">
    <property type="entry name" value="Peptidyl-tRNA hydrolase II"/>
    <property type="match status" value="1"/>
</dbReference>
<gene>
    <name evidence="1" type="ORF">HND93_32665</name>
</gene>
<dbReference type="InterPro" id="IPR018988">
    <property type="entry name" value="DUF2000"/>
</dbReference>
<evidence type="ECO:0000313" key="1">
    <source>
        <dbReference type="EMBL" id="NYZ24481.1"/>
    </source>
</evidence>
<keyword evidence="2" id="KW-1185">Reference proteome</keyword>
<dbReference type="Pfam" id="PF09391">
    <property type="entry name" value="DUF2000"/>
    <property type="match status" value="1"/>
</dbReference>
<evidence type="ECO:0000313" key="2">
    <source>
        <dbReference type="Proteomes" id="UP000584642"/>
    </source>
</evidence>
<accession>A0ABX2TJR8</accession>
<sequence length="136" mass="14969">MRFDTKIAVVVRDDLAIWQKLNVTAFLVSGIAAGDPECVGEPYIDATDHCYRPMFRQPVMVFAADADGIRAAFGRAVERGARLSIFTRDLFATGHDEANRAAVRAVPRDALDLAGFALRDDRRLVDRVVKGLVLHG</sequence>
<reference evidence="1 2" key="1">
    <citation type="submission" date="2020-05" db="EMBL/GenBank/DDBJ databases">
        <title>Azospirillum oleiclasticum sp. nov, a nitrogen-fixing and heavy crude oil-emulsifying bacterium isolated from the crude oil of Yumen Oilfield.</title>
        <authorList>
            <person name="Wu D."/>
            <person name="Cai M."/>
            <person name="Zhang X."/>
        </authorList>
    </citation>
    <scope>NUCLEOTIDE SEQUENCE [LARGE SCALE GENOMIC DNA]</scope>
    <source>
        <strain evidence="1 2">ROY-1-1-2</strain>
    </source>
</reference>
<dbReference type="InterPro" id="IPR023476">
    <property type="entry name" value="Pep_tRNA_hydro_II_dom_sf"/>
</dbReference>